<dbReference type="InterPro" id="IPR036770">
    <property type="entry name" value="Ankyrin_rpt-contain_sf"/>
</dbReference>
<dbReference type="Proteomes" id="UP000008854">
    <property type="component" value="Unassembled WGS sequence"/>
</dbReference>
<reference evidence="3" key="1">
    <citation type="journal article" date="2012" name="PLoS Negl. Trop. Dis.">
        <title>A systematically improved high quality genome and transcriptome of the human blood fluke Schistosoma mansoni.</title>
        <authorList>
            <person name="Protasio A.V."/>
            <person name="Tsai I.J."/>
            <person name="Babbage A."/>
            <person name="Nichol S."/>
            <person name="Hunt M."/>
            <person name="Aslett M.A."/>
            <person name="De Silva N."/>
            <person name="Velarde G.S."/>
            <person name="Anderson T.J."/>
            <person name="Clark R.C."/>
            <person name="Davidson C."/>
            <person name="Dillon G.P."/>
            <person name="Holroyd N.E."/>
            <person name="LoVerde P.T."/>
            <person name="Lloyd C."/>
            <person name="McQuillan J."/>
            <person name="Oliveira G."/>
            <person name="Otto T.D."/>
            <person name="Parker-Manuel S.J."/>
            <person name="Quail M.A."/>
            <person name="Wilson R.A."/>
            <person name="Zerlotini A."/>
            <person name="Dunne D.W."/>
            <person name="Berriman M."/>
        </authorList>
    </citation>
    <scope>NUCLEOTIDE SEQUENCE [LARGE SCALE GENOMIC DNA]</scope>
    <source>
        <strain evidence="3">Puerto Rican</strain>
    </source>
</reference>
<dbReference type="WBParaSite" id="Smp_308030.1">
    <property type="protein sequence ID" value="Smp_308030.1"/>
    <property type="gene ID" value="Smp_308030"/>
</dbReference>
<dbReference type="PANTHER" id="PTHR24180:SF45">
    <property type="entry name" value="POLY [ADP-RIBOSE] POLYMERASE TANKYRASE"/>
    <property type="match status" value="1"/>
</dbReference>
<dbReference type="SMART" id="SM00248">
    <property type="entry name" value="ANK"/>
    <property type="match status" value="6"/>
</dbReference>
<evidence type="ECO:0000256" key="1">
    <source>
        <dbReference type="ARBA" id="ARBA00022737"/>
    </source>
</evidence>
<dbReference type="SUPFAM" id="SSF48403">
    <property type="entry name" value="Ankyrin repeat"/>
    <property type="match status" value="2"/>
</dbReference>
<protein>
    <submittedName>
        <fullName evidence="4">ANK_REP_REGION domain-containing protein</fullName>
    </submittedName>
</protein>
<keyword evidence="3" id="KW-1185">Reference proteome</keyword>
<evidence type="ECO:0000313" key="3">
    <source>
        <dbReference type="Proteomes" id="UP000008854"/>
    </source>
</evidence>
<evidence type="ECO:0000256" key="2">
    <source>
        <dbReference type="ARBA" id="ARBA00023043"/>
    </source>
</evidence>
<sequence>MTVDLNRILFSEMLTTTVNRSLTCKSLKLPSTTENLQNNFKSLQLYTIINSYNSIKELWLAHELVTSEHGNMRDEETGNTLLHYLIISIPKFAKQFNDCSMINENQFYPEWASSIVGLVYRLVVCGRCSVNAQNNMGNTVLHLICLLPYTEFLAIHLIRADPEIKNNSGLHVFYHYGEQRAWLVKNLPGLNCGIWNAINREDMIKMDYYLSCWCRTIANQPNGKSLFECSMSTGNYELVKRIDQARNTNELIAAAMALDLNYMENLLSIKIEKEKCQVNKCDRSFDPPRPLTAELAIVYGNKANKAIELLKMYGAVDESSYYESVEQRKMAFINSPFYLQVKTAKTISDLNKAWKLIEYSSFQSNLRRHTDQATYLHYLVERYKSLKHQPHLQRGLIRLMAKLVISGVDLQARDKFGNTALLCAAKLNAITDKNTNSIKANESMPNQIDKEFEREDKVEDGAVLDTVVEIVEETIETVDRNVSLFNPTITDDVEHLVTDKDRNEMSSSKKIPLSMSVSNQSYKSVKNELVHSCMMNVPDFSDQRLISILIQLGSDCSIPCKNGYSVYHENYIPKGAYKIKRNIQSSLLKTSIKRSKGLIDHPGIWPIVDRLIYSVQHHKSIDTINYFCTELENTIKDNLIWLKAKRSGLTVIEWINSLWTHDRCNQWIEEIREKLTNLLQYYVSLTDFVIYSMAGDIQKLKQCLAMGKGQLKAQLHMQKFLVGINNNGRANFITRPLLVSVMEYSTAEVLQLMIQSGANLSEYYSEKEPFGPVAFWSFKNFVSLQHTYEVIKEVPVDLRDSNGSSLFHYATNLFHTIHPKDVNGFRWASLILATILKRGVKIYYRDIWERTARDILNRSRYKLMDNNNVHCETEENFRPFEEEPPDPFELHDITDPETGNLLTAEQLIDRHVAFLASANHLQSMEELILYGYNYIHLANSGPVRFKSARVLAEQKGHHEMISLLDTVDQYRTEMMEVHKTIITGDYHQFLRLVNNKRVIMSRDWRERSLLHLAVLYRRTDFVLQLIELCQELVNYQDCLGRTPFHYAICLPDNRRLFLKIVSKSGGIDKQIKDLRNISIHQYGELYDRKIPEYQNLIHIEKSIKLLESNWPDQTICSSSLKIPNDNDDQLSIKDKDEPDNEQSIIEVIHNTTTKNTENCLIFPIPGAFNAFEVKRIKSIFNWKQRM</sequence>
<dbReference type="STRING" id="6183.A0A5K4F690"/>
<name>A0A5K4F690_SCHMA</name>
<dbReference type="PANTHER" id="PTHR24180">
    <property type="entry name" value="CYCLIN-DEPENDENT KINASE INHIBITOR 2C-RELATED"/>
    <property type="match status" value="1"/>
</dbReference>
<dbReference type="InterPro" id="IPR002110">
    <property type="entry name" value="Ankyrin_rpt"/>
</dbReference>
<accession>A0A5K4F690</accession>
<evidence type="ECO:0000313" key="4">
    <source>
        <dbReference type="WBParaSite" id="Smp_308030.1"/>
    </source>
</evidence>
<reference evidence="4" key="2">
    <citation type="submission" date="2019-11" db="UniProtKB">
        <authorList>
            <consortium name="WormBaseParasite"/>
        </authorList>
    </citation>
    <scope>IDENTIFICATION</scope>
    <source>
        <strain evidence="4">Puerto Rican</strain>
    </source>
</reference>
<organism evidence="3 4">
    <name type="scientific">Schistosoma mansoni</name>
    <name type="common">Blood fluke</name>
    <dbReference type="NCBI Taxonomy" id="6183"/>
    <lineage>
        <taxon>Eukaryota</taxon>
        <taxon>Metazoa</taxon>
        <taxon>Spiralia</taxon>
        <taxon>Lophotrochozoa</taxon>
        <taxon>Platyhelminthes</taxon>
        <taxon>Trematoda</taxon>
        <taxon>Digenea</taxon>
        <taxon>Strigeidida</taxon>
        <taxon>Schistosomatoidea</taxon>
        <taxon>Schistosomatidae</taxon>
        <taxon>Schistosoma</taxon>
    </lineage>
</organism>
<dbReference type="InterPro" id="IPR051637">
    <property type="entry name" value="Ank_repeat_dom-contain_49"/>
</dbReference>
<dbReference type="AlphaFoldDB" id="A0A5K4F690"/>
<proteinExistence type="predicted"/>
<keyword evidence="1" id="KW-0677">Repeat</keyword>
<dbReference type="Gene3D" id="1.25.40.20">
    <property type="entry name" value="Ankyrin repeat-containing domain"/>
    <property type="match status" value="3"/>
</dbReference>
<keyword evidence="2" id="KW-0040">ANK repeat</keyword>
<dbReference type="InParanoid" id="A0A5K4F690"/>